<dbReference type="eggNOG" id="ENOG502R42N">
    <property type="taxonomic scope" value="Eukaryota"/>
</dbReference>
<accession>M7Z438</accession>
<organism evidence="2">
    <name type="scientific">Triticum urartu</name>
    <name type="common">Red wild einkorn</name>
    <name type="synonym">Crithodium urartu</name>
    <dbReference type="NCBI Taxonomy" id="4572"/>
    <lineage>
        <taxon>Eukaryota</taxon>
        <taxon>Viridiplantae</taxon>
        <taxon>Streptophyta</taxon>
        <taxon>Embryophyta</taxon>
        <taxon>Tracheophyta</taxon>
        <taxon>Spermatophyta</taxon>
        <taxon>Magnoliopsida</taxon>
        <taxon>Liliopsida</taxon>
        <taxon>Poales</taxon>
        <taxon>Poaceae</taxon>
        <taxon>BOP clade</taxon>
        <taxon>Pooideae</taxon>
        <taxon>Triticodae</taxon>
        <taxon>Triticeae</taxon>
        <taxon>Triticinae</taxon>
        <taxon>Triticum</taxon>
    </lineage>
</organism>
<dbReference type="EMBL" id="KD178307">
    <property type="protein sequence ID" value="EMS54747.1"/>
    <property type="molecule type" value="Genomic_DNA"/>
</dbReference>
<name>M7Z438_TRIUA</name>
<dbReference type="AlphaFoldDB" id="M7Z438"/>
<protein>
    <recommendedName>
        <fullName evidence="1">F-box protein AT5G49610-like beta-propeller domain-containing protein</fullName>
    </recommendedName>
</protein>
<dbReference type="STRING" id="4572.M7Z438"/>
<dbReference type="Pfam" id="PF23635">
    <property type="entry name" value="Beta-prop_AT5G49610-like"/>
    <property type="match status" value="1"/>
</dbReference>
<dbReference type="PANTHER" id="PTHR33207">
    <property type="entry name" value="F-BOX DOMAIN CONTAINING PROTEIN-RELATED"/>
    <property type="match status" value="1"/>
</dbReference>
<gene>
    <name evidence="2" type="ORF">TRIUR3_02433</name>
</gene>
<feature type="domain" description="F-box protein AT5G49610-like beta-propeller" evidence="1">
    <location>
        <begin position="2"/>
        <end position="101"/>
    </location>
</feature>
<reference evidence="2" key="1">
    <citation type="journal article" date="2013" name="Nature">
        <title>Draft genome of the wheat A-genome progenitor Triticum urartu.</title>
        <authorList>
            <person name="Ling H.Q."/>
            <person name="Zhao S."/>
            <person name="Liu D."/>
            <person name="Wang J."/>
            <person name="Sun H."/>
            <person name="Zhang C."/>
            <person name="Fan H."/>
            <person name="Li D."/>
            <person name="Dong L."/>
            <person name="Tao Y."/>
            <person name="Gao C."/>
            <person name="Wu H."/>
            <person name="Li Y."/>
            <person name="Cui Y."/>
            <person name="Guo X."/>
            <person name="Zheng S."/>
            <person name="Wang B."/>
            <person name="Yu K."/>
            <person name="Liang Q."/>
            <person name="Yang W."/>
            <person name="Lou X."/>
            <person name="Chen J."/>
            <person name="Feng M."/>
            <person name="Jian J."/>
            <person name="Zhang X."/>
            <person name="Luo G."/>
            <person name="Jiang Y."/>
            <person name="Liu J."/>
            <person name="Wang Z."/>
            <person name="Sha Y."/>
            <person name="Zhang B."/>
            <person name="Wu H."/>
            <person name="Tang D."/>
            <person name="Shen Q."/>
            <person name="Xue P."/>
            <person name="Zou S."/>
            <person name="Wang X."/>
            <person name="Liu X."/>
            <person name="Wang F."/>
            <person name="Yang Y."/>
            <person name="An X."/>
            <person name="Dong Z."/>
            <person name="Zhang K."/>
            <person name="Zhang X."/>
            <person name="Luo M.C."/>
            <person name="Dvorak J."/>
            <person name="Tong Y."/>
            <person name="Wang J."/>
            <person name="Yang H."/>
            <person name="Li Z."/>
            <person name="Wang D."/>
            <person name="Zhang A."/>
            <person name="Wang J."/>
        </authorList>
    </citation>
    <scope>NUCLEOTIDE SEQUENCE</scope>
</reference>
<evidence type="ECO:0000313" key="2">
    <source>
        <dbReference type="EMBL" id="EMS54747.1"/>
    </source>
</evidence>
<sequence length="158" mass="17830">MRGFCIEVWVGEDDGAGGLAWTLVDKSVRFHRAIAEMIGSEHFYHLTLDVIGVAAGVVFLRNGSCLFCIHLETMKMTKLSENESCPSALIYPYTIAWPPTFLNPTEEGMATFSLCLTVHPNSRVIHREEAEELTWPMPIVHCIFIPIDHDPYDVFDVM</sequence>
<evidence type="ECO:0000259" key="1">
    <source>
        <dbReference type="Pfam" id="PF23635"/>
    </source>
</evidence>
<proteinExistence type="predicted"/>
<dbReference type="InterPro" id="IPR056594">
    <property type="entry name" value="AT5G49610-like_b-prop"/>
</dbReference>